<dbReference type="InterPro" id="IPR018170">
    <property type="entry name" value="Aldo/ket_reductase_CS"/>
</dbReference>
<proteinExistence type="inferred from homology"/>
<evidence type="ECO:0000256" key="2">
    <source>
        <dbReference type="ARBA" id="ARBA00022857"/>
    </source>
</evidence>
<protein>
    <submittedName>
        <fullName evidence="9">NADP-dependent oxidoreductase domain-containing protein</fullName>
    </submittedName>
</protein>
<feature type="site" description="Lowers pKa of active site Tyr" evidence="6">
    <location>
        <position position="85"/>
    </location>
</feature>
<evidence type="ECO:0000256" key="6">
    <source>
        <dbReference type="PIRSR" id="PIRSR000097-3"/>
    </source>
</evidence>
<accession>A0A915PIJ1</accession>
<evidence type="ECO:0000256" key="3">
    <source>
        <dbReference type="ARBA" id="ARBA00023002"/>
    </source>
</evidence>
<evidence type="ECO:0000256" key="4">
    <source>
        <dbReference type="PIRSR" id="PIRSR000097-1"/>
    </source>
</evidence>
<evidence type="ECO:0000256" key="5">
    <source>
        <dbReference type="PIRSR" id="PIRSR000097-2"/>
    </source>
</evidence>
<keyword evidence="3" id="KW-0560">Oxidoreductase</keyword>
<dbReference type="PANTHER" id="PTHR43827:SF3">
    <property type="entry name" value="NADP-DEPENDENT OXIDOREDUCTASE DOMAIN-CONTAINING PROTEIN"/>
    <property type="match status" value="1"/>
</dbReference>
<dbReference type="InterPro" id="IPR020471">
    <property type="entry name" value="AKR"/>
</dbReference>
<sequence length="272" mass="30868">MALTNCVGGTAKLNSGFSIPMVGLGTYKIVGQDTVTAAVDAALKAGYRLFDTAKYYLNERELGIALRELLPKYNLKREEIFITTKFFLSEINNDVHTRKMVDESLTNLQTEYLDLVLIHYPKPDTSKNDDPRNPESRKIAYLELEKLKDENKIRSVGVSNYEVKHIKEIQSFGRMMPSVNQVEFHPHFTRNELREYCKSMGIFFQAYSSLARNHPDLMGDSMIVKTAETHNSAPQLIVLAWALSLGVGVIPKSSNPERVINNFKAWPFECLT</sequence>
<evidence type="ECO:0000256" key="1">
    <source>
        <dbReference type="ARBA" id="ARBA00007905"/>
    </source>
</evidence>
<dbReference type="InterPro" id="IPR023210">
    <property type="entry name" value="NADP_OxRdtase_dom"/>
</dbReference>
<dbReference type="AlphaFoldDB" id="A0A915PIJ1"/>
<dbReference type="PRINTS" id="PR00069">
    <property type="entry name" value="ALDKETRDTASE"/>
</dbReference>
<name>A0A915PIJ1_9BILA</name>
<dbReference type="Gene3D" id="3.20.20.100">
    <property type="entry name" value="NADP-dependent oxidoreductase domain"/>
    <property type="match status" value="1"/>
</dbReference>
<feature type="binding site" evidence="5">
    <location>
        <position position="119"/>
    </location>
    <ligand>
        <name>substrate</name>
    </ligand>
</feature>
<dbReference type="InterPro" id="IPR036812">
    <property type="entry name" value="NAD(P)_OxRdtase_dom_sf"/>
</dbReference>
<dbReference type="PANTHER" id="PTHR43827">
    <property type="entry name" value="2,5-DIKETO-D-GLUCONIC ACID REDUCTASE"/>
    <property type="match status" value="1"/>
</dbReference>
<reference evidence="9" key="1">
    <citation type="submission" date="2022-11" db="UniProtKB">
        <authorList>
            <consortium name="WormBaseParasite"/>
        </authorList>
    </citation>
    <scope>IDENTIFICATION</scope>
</reference>
<feature type="domain" description="NADP-dependent oxidoreductase" evidence="7">
    <location>
        <begin position="23"/>
        <end position="268"/>
    </location>
</feature>
<evidence type="ECO:0000259" key="7">
    <source>
        <dbReference type="Pfam" id="PF00248"/>
    </source>
</evidence>
<evidence type="ECO:0000313" key="8">
    <source>
        <dbReference type="Proteomes" id="UP000887581"/>
    </source>
</evidence>
<dbReference type="Pfam" id="PF00248">
    <property type="entry name" value="Aldo_ket_red"/>
    <property type="match status" value="1"/>
</dbReference>
<dbReference type="Proteomes" id="UP000887581">
    <property type="component" value="Unplaced"/>
</dbReference>
<dbReference type="PROSITE" id="PS00062">
    <property type="entry name" value="ALDOKETO_REDUCTASE_2"/>
    <property type="match status" value="1"/>
</dbReference>
<dbReference type="SUPFAM" id="SSF51430">
    <property type="entry name" value="NAD(P)-linked oxidoreductase"/>
    <property type="match status" value="1"/>
</dbReference>
<comment type="similarity">
    <text evidence="1">Belongs to the aldo/keto reductase family.</text>
</comment>
<dbReference type="PROSITE" id="PS00798">
    <property type="entry name" value="ALDOKETO_REDUCTASE_1"/>
    <property type="match status" value="1"/>
</dbReference>
<keyword evidence="8" id="KW-1185">Reference proteome</keyword>
<dbReference type="PIRSF" id="PIRSF000097">
    <property type="entry name" value="AKR"/>
    <property type="match status" value="1"/>
</dbReference>
<evidence type="ECO:0000313" key="9">
    <source>
        <dbReference type="WBParaSite" id="sdigi.contig108.g4502.t1"/>
    </source>
</evidence>
<dbReference type="WBParaSite" id="sdigi.contig108.g4502.t1">
    <property type="protein sequence ID" value="sdigi.contig108.g4502.t1"/>
    <property type="gene ID" value="sdigi.contig108.g4502"/>
</dbReference>
<organism evidence="8 9">
    <name type="scientific">Setaria digitata</name>
    <dbReference type="NCBI Taxonomy" id="48799"/>
    <lineage>
        <taxon>Eukaryota</taxon>
        <taxon>Metazoa</taxon>
        <taxon>Ecdysozoa</taxon>
        <taxon>Nematoda</taxon>
        <taxon>Chromadorea</taxon>
        <taxon>Rhabditida</taxon>
        <taxon>Spirurina</taxon>
        <taxon>Spiruromorpha</taxon>
        <taxon>Filarioidea</taxon>
        <taxon>Setariidae</taxon>
        <taxon>Setaria</taxon>
    </lineage>
</organism>
<keyword evidence="2" id="KW-0521">NADP</keyword>
<feature type="active site" description="Proton donor" evidence="4">
    <location>
        <position position="56"/>
    </location>
</feature>
<dbReference type="GO" id="GO:0016616">
    <property type="term" value="F:oxidoreductase activity, acting on the CH-OH group of donors, NAD or NADP as acceptor"/>
    <property type="evidence" value="ECO:0007669"/>
    <property type="project" value="UniProtKB-ARBA"/>
</dbReference>
<dbReference type="FunFam" id="3.20.20.100:FF:000002">
    <property type="entry name" value="2,5-diketo-D-gluconic acid reductase A"/>
    <property type="match status" value="1"/>
</dbReference>